<evidence type="ECO:0000313" key="2">
    <source>
        <dbReference type="EMBL" id="PZW01555.1"/>
    </source>
</evidence>
<dbReference type="PANTHER" id="PTHR37825:SF1">
    <property type="entry name" value="TRNA(MET) CYTIDINE ACETATE LIGASE"/>
    <property type="match status" value="1"/>
</dbReference>
<name>A0A2W7G928_9BACT</name>
<protein>
    <submittedName>
        <fullName evidence="2">Cytidyltransferase-like protein</fullName>
    </submittedName>
</protein>
<reference evidence="2 3" key="1">
    <citation type="submission" date="2018-06" db="EMBL/GenBank/DDBJ databases">
        <title>Genomic Encyclopedia of Archaeal and Bacterial Type Strains, Phase II (KMG-II): from individual species to whole genera.</title>
        <authorList>
            <person name="Goeker M."/>
        </authorList>
    </citation>
    <scope>NUCLEOTIDE SEQUENCE [LARGE SCALE GENOMIC DNA]</scope>
    <source>
        <strain evidence="2 3">ATCC 51348</strain>
    </source>
</reference>
<gene>
    <name evidence="2" type="ORF">BCF89_10175</name>
</gene>
<keyword evidence="1" id="KW-0694">RNA-binding</keyword>
<dbReference type="InterPro" id="IPR014729">
    <property type="entry name" value="Rossmann-like_a/b/a_fold"/>
</dbReference>
<dbReference type="Gene3D" id="3.40.50.620">
    <property type="entry name" value="HUPs"/>
    <property type="match status" value="1"/>
</dbReference>
<comment type="caution">
    <text evidence="2">The sequence shown here is derived from an EMBL/GenBank/DDBJ whole genome shotgun (WGS) entry which is preliminary data.</text>
</comment>
<accession>A0A2W7G928</accession>
<dbReference type="Pfam" id="PF05636">
    <property type="entry name" value="HIGH_NTase1"/>
    <property type="match status" value="1"/>
</dbReference>
<proteinExistence type="predicted"/>
<dbReference type="GO" id="GO:0016740">
    <property type="term" value="F:transferase activity"/>
    <property type="evidence" value="ECO:0007669"/>
    <property type="project" value="UniProtKB-KW"/>
</dbReference>
<evidence type="ECO:0000313" key="3">
    <source>
        <dbReference type="Proteomes" id="UP000249646"/>
    </source>
</evidence>
<dbReference type="Proteomes" id="UP000249646">
    <property type="component" value="Unassembled WGS sequence"/>
</dbReference>
<dbReference type="SUPFAM" id="SSF52374">
    <property type="entry name" value="Nucleotidylyl transferase"/>
    <property type="match status" value="1"/>
</dbReference>
<keyword evidence="2" id="KW-0808">Transferase</keyword>
<organism evidence="2 3">
    <name type="scientific">Metamycoplasma auris</name>
    <dbReference type="NCBI Taxonomy" id="51363"/>
    <lineage>
        <taxon>Bacteria</taxon>
        <taxon>Bacillati</taxon>
        <taxon>Mycoplasmatota</taxon>
        <taxon>Mycoplasmoidales</taxon>
        <taxon>Metamycoplasmataceae</taxon>
        <taxon>Metamycoplasma</taxon>
    </lineage>
</organism>
<dbReference type="NCBIfam" id="TIGR00125">
    <property type="entry name" value="cyt_tran_rel"/>
    <property type="match status" value="1"/>
</dbReference>
<dbReference type="AlphaFoldDB" id="A0A2W7G928"/>
<dbReference type="GO" id="GO:0003723">
    <property type="term" value="F:RNA binding"/>
    <property type="evidence" value="ECO:0007669"/>
    <property type="project" value="UniProtKB-KW"/>
</dbReference>
<dbReference type="InterPro" id="IPR004821">
    <property type="entry name" value="Cyt_trans-like"/>
</dbReference>
<dbReference type="PANTHER" id="PTHR37825">
    <property type="entry name" value="TRNA(MET) CYTIDINE ACETATE LIGASE"/>
    <property type="match status" value="1"/>
</dbReference>
<sequence>MIKKLFDKEILFDMKKIGLIAEFNPFHNGHIYLLNKIREKYPQSKIIVALSSNYTQRGEIAVASFAKRKAICKKYGVNQVLKLDFKTSTQAATVFASNAIKLLSKHHIDLLFFGVSDTNDISKYINAAKIIKSNKTTYDENIKRILKSGKSYVAASFESLRMLISDENIPEDILGFEYTKYIIDNNLDIELDCIKRTIAHASDESNFIYASGTNLRKMLKEKQDISLYSPMKIKRIKRIEDTYPKFQKIVKKTDASKLAKITLMSEGMENLFKKNINKESYDEFIAACTSKRYTASRIKRVYLYVLKKIYK</sequence>
<evidence type="ECO:0000256" key="1">
    <source>
        <dbReference type="ARBA" id="ARBA00022884"/>
    </source>
</evidence>
<keyword evidence="3" id="KW-1185">Reference proteome</keyword>
<dbReference type="EMBL" id="QKUB01000001">
    <property type="protein sequence ID" value="PZW01555.1"/>
    <property type="molecule type" value="Genomic_DNA"/>
</dbReference>
<dbReference type="InterPro" id="IPR008513">
    <property type="entry name" value="tRNA(Met)_cyd_acetate_ligase"/>
</dbReference>
<dbReference type="NCBIfam" id="NF010192">
    <property type="entry name" value="PRK13671.1"/>
    <property type="match status" value="1"/>
</dbReference>